<evidence type="ECO:0000313" key="4">
    <source>
        <dbReference type="Proteomes" id="UP000194236"/>
    </source>
</evidence>
<dbReference type="GO" id="GO:0016559">
    <property type="term" value="P:peroxisome fission"/>
    <property type="evidence" value="ECO:0007669"/>
    <property type="project" value="TreeGrafter"/>
</dbReference>
<dbReference type="GO" id="GO:0016020">
    <property type="term" value="C:membrane"/>
    <property type="evidence" value="ECO:0007669"/>
    <property type="project" value="TreeGrafter"/>
</dbReference>
<dbReference type="PANTHER" id="PTHR11566:SF21">
    <property type="entry name" value="DYNAMIN RELATED PROTEIN 1, ISOFORM A"/>
    <property type="match status" value="1"/>
</dbReference>
<protein>
    <recommendedName>
        <fullName evidence="2">GED domain-containing protein</fullName>
    </recommendedName>
</protein>
<dbReference type="GO" id="GO:0003924">
    <property type="term" value="F:GTPase activity"/>
    <property type="evidence" value="ECO:0007669"/>
    <property type="project" value="InterPro"/>
</dbReference>
<dbReference type="SMART" id="SM00302">
    <property type="entry name" value="GED"/>
    <property type="match status" value="1"/>
</dbReference>
<reference evidence="3 4" key="1">
    <citation type="submission" date="2017-03" db="EMBL/GenBank/DDBJ databases">
        <title>Genome Survey of Euroglyphus maynei.</title>
        <authorList>
            <person name="Arlian L.G."/>
            <person name="Morgan M.S."/>
            <person name="Rider S.D."/>
        </authorList>
    </citation>
    <scope>NUCLEOTIDE SEQUENCE [LARGE SCALE GENOMIC DNA]</scope>
    <source>
        <strain evidence="3">Arlian Lab</strain>
        <tissue evidence="3">Whole body</tissue>
    </source>
</reference>
<comment type="caution">
    <text evidence="3">The sequence shown here is derived from an EMBL/GenBank/DDBJ whole genome shotgun (WGS) entry which is preliminary data.</text>
</comment>
<proteinExistence type="predicted"/>
<dbReference type="InterPro" id="IPR003130">
    <property type="entry name" value="GED"/>
</dbReference>
<dbReference type="GO" id="GO:0006897">
    <property type="term" value="P:endocytosis"/>
    <property type="evidence" value="ECO:0007669"/>
    <property type="project" value="TreeGrafter"/>
</dbReference>
<name>A0A1Y3B405_EURMA</name>
<dbReference type="GO" id="GO:0005739">
    <property type="term" value="C:mitochondrion"/>
    <property type="evidence" value="ECO:0007669"/>
    <property type="project" value="TreeGrafter"/>
</dbReference>
<dbReference type="PANTHER" id="PTHR11566">
    <property type="entry name" value="DYNAMIN"/>
    <property type="match status" value="1"/>
</dbReference>
<dbReference type="GO" id="GO:0000266">
    <property type="term" value="P:mitochondrial fission"/>
    <property type="evidence" value="ECO:0007669"/>
    <property type="project" value="TreeGrafter"/>
</dbReference>
<feature type="region of interest" description="Disordered" evidence="1">
    <location>
        <begin position="36"/>
        <end position="63"/>
    </location>
</feature>
<evidence type="ECO:0000259" key="2">
    <source>
        <dbReference type="PROSITE" id="PS51388"/>
    </source>
</evidence>
<feature type="non-terminal residue" evidence="3">
    <location>
        <position position="161"/>
    </location>
</feature>
<dbReference type="EMBL" id="MUJZ01045177">
    <property type="protein sequence ID" value="OTF74804.1"/>
    <property type="molecule type" value="Genomic_DNA"/>
</dbReference>
<dbReference type="AlphaFoldDB" id="A0A1Y3B405"/>
<keyword evidence="4" id="KW-1185">Reference proteome</keyword>
<dbReference type="GO" id="GO:0048312">
    <property type="term" value="P:intracellular distribution of mitochondria"/>
    <property type="evidence" value="ECO:0007669"/>
    <property type="project" value="TreeGrafter"/>
</dbReference>
<feature type="domain" description="GED" evidence="2">
    <location>
        <begin position="87"/>
        <end position="161"/>
    </location>
</feature>
<dbReference type="Gene3D" id="1.20.120.1240">
    <property type="entry name" value="Dynamin, middle domain"/>
    <property type="match status" value="1"/>
</dbReference>
<evidence type="ECO:0000256" key="1">
    <source>
        <dbReference type="SAM" id="MobiDB-lite"/>
    </source>
</evidence>
<dbReference type="GO" id="GO:0008017">
    <property type="term" value="F:microtubule binding"/>
    <property type="evidence" value="ECO:0007669"/>
    <property type="project" value="TreeGrafter"/>
</dbReference>
<dbReference type="GO" id="GO:0005525">
    <property type="term" value="F:GTP binding"/>
    <property type="evidence" value="ECO:0007669"/>
    <property type="project" value="InterPro"/>
</dbReference>
<sequence length="161" mass="18446">MQNGQNQTFVKPNSLFSGGSQPNLFRSFVSNKGENMNHNVNDIESKSQSSTNANTPMASPVKSVNLLPEVPNTTNVRKLTPKEEHDCQVIERLIRSYFLIIRKNIQDSVPKAIMHFLVNYVKDNLQSELVTHLYKQENFDNLLKESDQIAIRRQEANEMLK</sequence>
<dbReference type="Pfam" id="PF02212">
    <property type="entry name" value="GED"/>
    <property type="match status" value="1"/>
</dbReference>
<dbReference type="PROSITE" id="PS51388">
    <property type="entry name" value="GED"/>
    <property type="match status" value="1"/>
</dbReference>
<dbReference type="OrthoDB" id="5061070at2759"/>
<feature type="compositionally biased region" description="Polar residues" evidence="1">
    <location>
        <begin position="36"/>
        <end position="57"/>
    </location>
</feature>
<evidence type="ECO:0000313" key="3">
    <source>
        <dbReference type="EMBL" id="OTF74804.1"/>
    </source>
</evidence>
<dbReference type="InterPro" id="IPR020850">
    <property type="entry name" value="GED_dom"/>
</dbReference>
<dbReference type="Proteomes" id="UP000194236">
    <property type="component" value="Unassembled WGS sequence"/>
</dbReference>
<accession>A0A1Y3B405</accession>
<organism evidence="3 4">
    <name type="scientific">Euroglyphus maynei</name>
    <name type="common">Mayne's house dust mite</name>
    <dbReference type="NCBI Taxonomy" id="6958"/>
    <lineage>
        <taxon>Eukaryota</taxon>
        <taxon>Metazoa</taxon>
        <taxon>Ecdysozoa</taxon>
        <taxon>Arthropoda</taxon>
        <taxon>Chelicerata</taxon>
        <taxon>Arachnida</taxon>
        <taxon>Acari</taxon>
        <taxon>Acariformes</taxon>
        <taxon>Sarcoptiformes</taxon>
        <taxon>Astigmata</taxon>
        <taxon>Psoroptidia</taxon>
        <taxon>Analgoidea</taxon>
        <taxon>Pyroglyphidae</taxon>
        <taxon>Pyroglyphinae</taxon>
        <taxon>Euroglyphus</taxon>
    </lineage>
</organism>
<dbReference type="GO" id="GO:0005874">
    <property type="term" value="C:microtubule"/>
    <property type="evidence" value="ECO:0007669"/>
    <property type="project" value="TreeGrafter"/>
</dbReference>
<dbReference type="InterPro" id="IPR022812">
    <property type="entry name" value="Dynamin"/>
</dbReference>
<gene>
    <name evidence="3" type="ORF">BLA29_010636</name>
</gene>